<dbReference type="RefSeq" id="XP_020912035.1">
    <property type="nucleotide sequence ID" value="XM_021056376.2"/>
</dbReference>
<evidence type="ECO:0000313" key="2">
    <source>
        <dbReference type="Proteomes" id="UP000887567"/>
    </source>
</evidence>
<name>A0A913XYR5_EXADI</name>
<dbReference type="AlphaFoldDB" id="A0A913XYR5"/>
<dbReference type="EnsemblMetazoa" id="XM_021056376.2">
    <property type="protein sequence ID" value="XP_020912035.1"/>
    <property type="gene ID" value="LOC110249792"/>
</dbReference>
<accession>A0A913XYR5</accession>
<keyword evidence="2" id="KW-1185">Reference proteome</keyword>
<dbReference type="GeneID" id="110249792"/>
<proteinExistence type="predicted"/>
<protein>
    <submittedName>
        <fullName evidence="1">Uncharacterized protein</fullName>
    </submittedName>
</protein>
<dbReference type="OrthoDB" id="6943740at2759"/>
<dbReference type="KEGG" id="epa:110249792"/>
<reference evidence="1" key="1">
    <citation type="submission" date="2022-11" db="UniProtKB">
        <authorList>
            <consortium name="EnsemblMetazoa"/>
        </authorList>
    </citation>
    <scope>IDENTIFICATION</scope>
</reference>
<sequence length="366" mass="42246">MFRLFTAAGAGVVAGLLYVWQNMQRRVFDVRVTQRRVTFSAAREDQCICRIEVELRDREELEEAVRFTRPETYTINRDNQIVNLNVLANVSNAERGKLIIEVYARLTVAGSYTLIPKFNDLGRINLVEGSVVNFDVQPSEANSLKVRKVKQQRRSNVSFDDENDFELYKGREAQVFVEVMDKYGNTVKDEELKVANSPYLDYKSCHFDERNCCTLVTIFCRDDGKTLLTLESHPHHIQRRVPINIVPAPMDPERCNLRLDKNRQVVAGQLVRLKLELRDIYSNPFKLENTAENQLRFSLRGHVFHRLVESCISLDLVHGTWTGPLRLQAEDHSEFVLMGSNEAPTRYALMLIQVHLNLYKSPVTMI</sequence>
<evidence type="ECO:0000313" key="1">
    <source>
        <dbReference type="EnsemblMetazoa" id="XP_020912035.1"/>
    </source>
</evidence>
<dbReference type="Proteomes" id="UP000887567">
    <property type="component" value="Unplaced"/>
</dbReference>
<organism evidence="1 2">
    <name type="scientific">Exaiptasia diaphana</name>
    <name type="common">Tropical sea anemone</name>
    <name type="synonym">Aiptasia pulchella</name>
    <dbReference type="NCBI Taxonomy" id="2652724"/>
    <lineage>
        <taxon>Eukaryota</taxon>
        <taxon>Metazoa</taxon>
        <taxon>Cnidaria</taxon>
        <taxon>Anthozoa</taxon>
        <taxon>Hexacorallia</taxon>
        <taxon>Actiniaria</taxon>
        <taxon>Aiptasiidae</taxon>
        <taxon>Exaiptasia</taxon>
    </lineage>
</organism>